<sequence length="117" mass="13149">MIEYSLNIIGGEWLIIIFAALILLLGTNKFPETAKKIGKIVGEYKKAKDAVEKQMKDVTKENFEISGPVQNERQKLDIMSKTLGIDSKNTSDEDLRKIIQNKIGQPENDTGVKNKNN</sequence>
<evidence type="ECO:0008006" key="10">
    <source>
        <dbReference type="Google" id="ProtNLM"/>
    </source>
</evidence>
<evidence type="ECO:0000256" key="5">
    <source>
        <dbReference type="ARBA" id="ARBA00022989"/>
    </source>
</evidence>
<gene>
    <name evidence="9" type="ORF">METZ01_LOCUS125682</name>
</gene>
<keyword evidence="6" id="KW-0811">Translocation</keyword>
<keyword evidence="4" id="KW-0653">Protein transport</keyword>
<evidence type="ECO:0000256" key="4">
    <source>
        <dbReference type="ARBA" id="ARBA00022927"/>
    </source>
</evidence>
<feature type="transmembrane region" description="Helical" evidence="8">
    <location>
        <begin position="6"/>
        <end position="26"/>
    </location>
</feature>
<accession>A0A381Y703</accession>
<evidence type="ECO:0000313" key="9">
    <source>
        <dbReference type="EMBL" id="SVA72828.1"/>
    </source>
</evidence>
<keyword evidence="2" id="KW-0813">Transport</keyword>
<dbReference type="AlphaFoldDB" id="A0A381Y703"/>
<reference evidence="9" key="1">
    <citation type="submission" date="2018-05" db="EMBL/GenBank/DDBJ databases">
        <authorList>
            <person name="Lanie J.A."/>
            <person name="Ng W.-L."/>
            <person name="Kazmierczak K.M."/>
            <person name="Andrzejewski T.M."/>
            <person name="Davidsen T.M."/>
            <person name="Wayne K.J."/>
            <person name="Tettelin H."/>
            <person name="Glass J.I."/>
            <person name="Rusch D."/>
            <person name="Podicherti R."/>
            <person name="Tsui H.-C.T."/>
            <person name="Winkler M.E."/>
        </authorList>
    </citation>
    <scope>NUCLEOTIDE SEQUENCE</scope>
</reference>
<evidence type="ECO:0000256" key="6">
    <source>
        <dbReference type="ARBA" id="ARBA00023010"/>
    </source>
</evidence>
<evidence type="ECO:0000256" key="1">
    <source>
        <dbReference type="ARBA" id="ARBA00004167"/>
    </source>
</evidence>
<keyword evidence="3 8" id="KW-0812">Transmembrane</keyword>
<evidence type="ECO:0000256" key="7">
    <source>
        <dbReference type="ARBA" id="ARBA00023136"/>
    </source>
</evidence>
<dbReference type="InterPro" id="IPR003369">
    <property type="entry name" value="TatA/B/E"/>
</dbReference>
<dbReference type="Pfam" id="PF02416">
    <property type="entry name" value="TatA_B_E"/>
    <property type="match status" value="1"/>
</dbReference>
<comment type="subcellular location">
    <subcellularLocation>
        <location evidence="1">Membrane</location>
        <topology evidence="1">Single-pass membrane protein</topology>
    </subcellularLocation>
</comment>
<keyword evidence="7 8" id="KW-0472">Membrane</keyword>
<evidence type="ECO:0000256" key="3">
    <source>
        <dbReference type="ARBA" id="ARBA00022692"/>
    </source>
</evidence>
<keyword evidence="5 8" id="KW-1133">Transmembrane helix</keyword>
<dbReference type="Gene3D" id="1.20.5.3310">
    <property type="match status" value="1"/>
</dbReference>
<protein>
    <recommendedName>
        <fullName evidence="10">Sec-independent protein translocase protein TatA</fullName>
    </recommendedName>
</protein>
<proteinExistence type="predicted"/>
<dbReference type="EMBL" id="UINC01017539">
    <property type="protein sequence ID" value="SVA72828.1"/>
    <property type="molecule type" value="Genomic_DNA"/>
</dbReference>
<organism evidence="9">
    <name type="scientific">marine metagenome</name>
    <dbReference type="NCBI Taxonomy" id="408172"/>
    <lineage>
        <taxon>unclassified sequences</taxon>
        <taxon>metagenomes</taxon>
        <taxon>ecological metagenomes</taxon>
    </lineage>
</organism>
<dbReference type="GO" id="GO:0015031">
    <property type="term" value="P:protein transport"/>
    <property type="evidence" value="ECO:0007669"/>
    <property type="project" value="UniProtKB-KW"/>
</dbReference>
<evidence type="ECO:0000256" key="2">
    <source>
        <dbReference type="ARBA" id="ARBA00022448"/>
    </source>
</evidence>
<dbReference type="GO" id="GO:0016020">
    <property type="term" value="C:membrane"/>
    <property type="evidence" value="ECO:0007669"/>
    <property type="project" value="UniProtKB-ARBA"/>
</dbReference>
<evidence type="ECO:0000256" key="8">
    <source>
        <dbReference type="SAM" id="Phobius"/>
    </source>
</evidence>
<name>A0A381Y703_9ZZZZ</name>